<dbReference type="EMBL" id="FTOR01000001">
    <property type="protein sequence ID" value="SIS64512.1"/>
    <property type="molecule type" value="Genomic_DNA"/>
</dbReference>
<accession>A0A1N7KSB0</accession>
<reference evidence="2" key="1">
    <citation type="submission" date="2017-01" db="EMBL/GenBank/DDBJ databases">
        <authorList>
            <person name="Varghese N."/>
            <person name="Submissions S."/>
        </authorList>
    </citation>
    <scope>NUCLEOTIDE SEQUENCE [LARGE SCALE GENOMIC DNA]</scope>
    <source>
        <strain evidence="2">DSM 21054</strain>
    </source>
</reference>
<sequence>MLFCSFYIFTGELPGYSGLLSFFSGELFREKWKLPDFPGELPDFCRRLLNMYGRFLVLFSQLSRENRELLNISGEFPDFQGRLPEMSGGFAFYC</sequence>
<name>A0A1N7KSB0_9BACT</name>
<proteinExistence type="predicted"/>
<dbReference type="AlphaFoldDB" id="A0A1N7KSB0"/>
<protein>
    <submittedName>
        <fullName evidence="1">Uncharacterized protein</fullName>
    </submittedName>
</protein>
<dbReference type="Proteomes" id="UP000186917">
    <property type="component" value="Unassembled WGS sequence"/>
</dbReference>
<evidence type="ECO:0000313" key="1">
    <source>
        <dbReference type="EMBL" id="SIS64512.1"/>
    </source>
</evidence>
<gene>
    <name evidence="1" type="ORF">SAMN05421788_101395</name>
</gene>
<evidence type="ECO:0000313" key="2">
    <source>
        <dbReference type="Proteomes" id="UP000186917"/>
    </source>
</evidence>
<organism evidence="1 2">
    <name type="scientific">Filimonas lacunae</name>
    <dbReference type="NCBI Taxonomy" id="477680"/>
    <lineage>
        <taxon>Bacteria</taxon>
        <taxon>Pseudomonadati</taxon>
        <taxon>Bacteroidota</taxon>
        <taxon>Chitinophagia</taxon>
        <taxon>Chitinophagales</taxon>
        <taxon>Chitinophagaceae</taxon>
        <taxon>Filimonas</taxon>
    </lineage>
</organism>
<keyword evidence="2" id="KW-1185">Reference proteome</keyword>